<dbReference type="Bgee" id="ENSGACG00000006106">
    <property type="expression patterns" value="Expressed in head kidney and 6 other cell types or tissues"/>
</dbReference>
<sequence length="84" mass="9489">MLFSESQQKRGAAQIPALAIQPGEEQQGGWIRVHRLATRHSGEHHQFLFHQRDAVQSFGSASKSRTQKHQVRQQVRGQPADPPL</sequence>
<proteinExistence type="predicted"/>
<dbReference type="eggNOG" id="ENOG502SWWG">
    <property type="taxonomic scope" value="Eukaryota"/>
</dbReference>
<name>G3NRW3_GASAC</name>
<protein>
    <submittedName>
        <fullName evidence="2">Uncharacterized protein</fullName>
    </submittedName>
</protein>
<evidence type="ECO:0000256" key="1">
    <source>
        <dbReference type="SAM" id="MobiDB-lite"/>
    </source>
</evidence>
<feature type="region of interest" description="Disordered" evidence="1">
    <location>
        <begin position="56"/>
        <end position="84"/>
    </location>
</feature>
<reference evidence="2" key="2">
    <citation type="submission" date="2024-04" db="UniProtKB">
        <authorList>
            <consortium name="Ensembl"/>
        </authorList>
    </citation>
    <scope>IDENTIFICATION</scope>
</reference>
<accession>G3NRW3</accession>
<evidence type="ECO:0000313" key="2">
    <source>
        <dbReference type="Ensembl" id="ENSGACP00000008080.1"/>
    </source>
</evidence>
<dbReference type="InParanoid" id="G3NRW3"/>
<organism evidence="2">
    <name type="scientific">Gasterosteus aculeatus</name>
    <name type="common">Three-spined stickleback</name>
    <dbReference type="NCBI Taxonomy" id="69293"/>
    <lineage>
        <taxon>Eukaryota</taxon>
        <taxon>Metazoa</taxon>
        <taxon>Chordata</taxon>
        <taxon>Craniata</taxon>
        <taxon>Vertebrata</taxon>
        <taxon>Euteleostomi</taxon>
        <taxon>Actinopterygii</taxon>
        <taxon>Neopterygii</taxon>
        <taxon>Teleostei</taxon>
        <taxon>Neoteleostei</taxon>
        <taxon>Acanthomorphata</taxon>
        <taxon>Eupercaria</taxon>
        <taxon>Perciformes</taxon>
        <taxon>Cottioidei</taxon>
        <taxon>Gasterosteales</taxon>
        <taxon>Gasterosteidae</taxon>
        <taxon>Gasterosteus</taxon>
    </lineage>
</organism>
<reference evidence="2" key="1">
    <citation type="submission" date="2006-01" db="EMBL/GenBank/DDBJ databases">
        <authorList>
            <person name="Lindblad-Toh K."/>
            <person name="Mauceli E."/>
            <person name="Grabherr M."/>
            <person name="Chang J.L."/>
            <person name="Lander E.S."/>
        </authorList>
    </citation>
    <scope>NUCLEOTIDE SEQUENCE [LARGE SCALE GENOMIC DNA]</scope>
</reference>
<dbReference type="Ensembl" id="ENSGACT00000008099.1">
    <property type="protein sequence ID" value="ENSGACP00000008080.1"/>
    <property type="gene ID" value="ENSGACG00000006106.1"/>
</dbReference>
<dbReference type="AlphaFoldDB" id="G3NRW3"/>